<evidence type="ECO:0000313" key="3">
    <source>
        <dbReference type="EMBL" id="TQD77446.1"/>
    </source>
</evidence>
<gene>
    <name evidence="3" type="ORF">C1H46_037027</name>
</gene>
<feature type="domain" description="SANT" evidence="2">
    <location>
        <begin position="1009"/>
        <end position="1057"/>
    </location>
</feature>
<feature type="compositionally biased region" description="Low complexity" evidence="1">
    <location>
        <begin position="203"/>
        <end position="223"/>
    </location>
</feature>
<reference evidence="3 4" key="1">
    <citation type="journal article" date="2019" name="G3 (Bethesda)">
        <title>Sequencing of a Wild Apple (Malus baccata) Genome Unravels the Differences Between Cultivated and Wild Apple Species Regarding Disease Resistance and Cold Tolerance.</title>
        <authorList>
            <person name="Chen X."/>
        </authorList>
    </citation>
    <scope>NUCLEOTIDE SEQUENCE [LARGE SCALE GENOMIC DNA]</scope>
    <source>
        <strain evidence="4">cv. Shandingzi</strain>
        <tissue evidence="3">Leaves</tissue>
    </source>
</reference>
<feature type="compositionally biased region" description="Basic and acidic residues" evidence="1">
    <location>
        <begin position="7"/>
        <end position="23"/>
    </location>
</feature>
<keyword evidence="4" id="KW-1185">Reference proteome</keyword>
<dbReference type="SMART" id="SM00717">
    <property type="entry name" value="SANT"/>
    <property type="match status" value="2"/>
</dbReference>
<feature type="compositionally biased region" description="Polar residues" evidence="1">
    <location>
        <begin position="235"/>
        <end position="261"/>
    </location>
</feature>
<dbReference type="Pfam" id="PF00249">
    <property type="entry name" value="Myb_DNA-binding"/>
    <property type="match status" value="2"/>
</dbReference>
<dbReference type="SUPFAM" id="SSF46689">
    <property type="entry name" value="Homeodomain-like"/>
    <property type="match status" value="2"/>
</dbReference>
<evidence type="ECO:0000259" key="2">
    <source>
        <dbReference type="PROSITE" id="PS51293"/>
    </source>
</evidence>
<dbReference type="STRING" id="106549.A0A540KT92"/>
<dbReference type="PANTHER" id="PTHR47340">
    <property type="entry name" value="DUPLICATED HOMEODOMAIN-LIKE SUPERFAMILY PROTEIN"/>
    <property type="match status" value="1"/>
</dbReference>
<comment type="caution">
    <text evidence="3">The sequence shown here is derived from an EMBL/GenBank/DDBJ whole genome shotgun (WGS) entry which is preliminary data.</text>
</comment>
<dbReference type="InterPro" id="IPR001005">
    <property type="entry name" value="SANT/Myb"/>
</dbReference>
<accession>A0A540KT92</accession>
<dbReference type="EMBL" id="VIEB01000962">
    <property type="protein sequence ID" value="TQD77446.1"/>
    <property type="molecule type" value="Genomic_DNA"/>
</dbReference>
<organism evidence="3 4">
    <name type="scientific">Malus baccata</name>
    <name type="common">Siberian crab apple</name>
    <name type="synonym">Pyrus baccata</name>
    <dbReference type="NCBI Taxonomy" id="106549"/>
    <lineage>
        <taxon>Eukaryota</taxon>
        <taxon>Viridiplantae</taxon>
        <taxon>Streptophyta</taxon>
        <taxon>Embryophyta</taxon>
        <taxon>Tracheophyta</taxon>
        <taxon>Spermatophyta</taxon>
        <taxon>Magnoliopsida</taxon>
        <taxon>eudicotyledons</taxon>
        <taxon>Gunneridae</taxon>
        <taxon>Pentapetalae</taxon>
        <taxon>rosids</taxon>
        <taxon>fabids</taxon>
        <taxon>Rosales</taxon>
        <taxon>Rosaceae</taxon>
        <taxon>Amygdaloideae</taxon>
        <taxon>Maleae</taxon>
        <taxon>Malus</taxon>
    </lineage>
</organism>
<feature type="compositionally biased region" description="Basic and acidic residues" evidence="1">
    <location>
        <begin position="95"/>
        <end position="107"/>
    </location>
</feature>
<protein>
    <recommendedName>
        <fullName evidence="2">SANT domain-containing protein</fullName>
    </recommendedName>
</protein>
<feature type="region of interest" description="Disordered" evidence="1">
    <location>
        <begin position="1113"/>
        <end position="1134"/>
    </location>
</feature>
<dbReference type="CDD" id="cd00167">
    <property type="entry name" value="SANT"/>
    <property type="match status" value="1"/>
</dbReference>
<evidence type="ECO:0000256" key="1">
    <source>
        <dbReference type="SAM" id="MobiDB-lite"/>
    </source>
</evidence>
<feature type="compositionally biased region" description="Basic and acidic residues" evidence="1">
    <location>
        <begin position="1683"/>
        <end position="1697"/>
    </location>
</feature>
<feature type="region of interest" description="Disordered" evidence="1">
    <location>
        <begin position="1409"/>
        <end position="1444"/>
    </location>
</feature>
<proteinExistence type="predicted"/>
<feature type="compositionally biased region" description="Basic and acidic residues" evidence="1">
    <location>
        <begin position="78"/>
        <end position="88"/>
    </location>
</feature>
<dbReference type="Proteomes" id="UP000315295">
    <property type="component" value="Unassembled WGS sequence"/>
</dbReference>
<feature type="region of interest" description="Disordered" evidence="1">
    <location>
        <begin position="1673"/>
        <end position="1704"/>
    </location>
</feature>
<dbReference type="InterPro" id="IPR009057">
    <property type="entry name" value="Homeodomain-like_sf"/>
</dbReference>
<sequence length="1704" mass="186150">MPPEPLPWDRKDFFKERKHERSESLGSVARWRDSPHHAPRDFNRWPSGDFRRPPGHGKQGAWHVFSDDSGHGYGSARSGDKMLEDESFRPSFSRGDGRYGRNSRDNRGPPYSQRESKGHSWDARSGSPNMPGRPNHNEQKSQDDMLTYSSHQPSDFGSTWDQIQLKDQLDRVGGSTGLGAGQKCERENSLGSIDWKPLKWTRSGSLSSRVSGFSHSSSSKSMGLVDSNEAKVDSQPKNATPVQSPSGEATTGVTSAAPSEETTSRKKPRLGWGEGLAKYEKKKVEVPDGSMNNDGAVCSVGNTEPAHSLSSSLPDKSPRVTMFSDCASPATPSSVVCSSSPGVEEKSFCKAVNIDNDIRNFCGSPGHMSHSHHEGFSFQLEKLDSNSIVNLDSSLLELLQSDDPSSVDSSIRRPTALNKLLIWKGEISKVLEVTESEIDSLENELKALNSDSGGSCPRPATSSSLPVEDKDKSSKEHVTNLITLPTALQIHSSGDTDVQKMCVDNRDQVEFCGIVNDEDIDSPGTATSKFVESLPLVSSSDMMNQTGCSEDWDPIQTTIGEETCSVPRRCTEKTDPSTCGNSSMLLDKEIVAPACGVVDKLSDSIFSANKESASRASDIFSKLLPKEQYEVDPSGVSVPSSWKSDTLIKEKFAKRKRHLRFMERVVTLKFKAFQHLWKEDMHLLSMRKYRSKSHKNIELSLRATNNGHQKHRSSIRSRFSTPGSLNLVPTTETINFTNKLLSDSQVKLYRNSLKMPALILDKKEKMATRFVSGNGLVEDPCAVEKERALMNPWMPEEKELFIQKLTIYGKDFRKIALFLDHKTTADCVEFYYKNHKSDCFKKAKKKPDMAKQEKSSANTYLISNGKKWNREMHAASLDILGAASEIAAHAESSTRNRQTYSRRLILGGYKNTNTSHGDDTMVERPCSFDTFGNERETAAADVLAGISGSISSEAVSSCITSSIDPVESYREWKCQKVDSVVRRPLTPDLMHNVDDETCSDESCGEMDPSDWTDEEKSNFIQAVSSYGKDFAMISRCIRSRSQHQCKVFFSKARKCLGLDLVHPQPGNGTSVGDDANGGGSDAEDACVLETGSGISGDKSGCNMNEDLPSSVANMNDDEADPAESMKSQTSPLRPEENNVMAEVDHGDGKPLKFLAFGDDTDIMDSGAMGGNVTENGILVAESLPVGEGINSDPPNPECMVGEKLVGQNSFDRFGKELEGIDERTNRDASGCHIPVSVHDLCGNSSDQATDGSCSGLNPEYLLEVSVELNSVQKPSVIPLPLENPLATADTVGQDSAAIECEKSLDQDRLSSTPDLQEGRDHQCSKSVGEDDSRKHLSGFPVYTNVEPLQVIRGYPLQIATKKETNGDISCGNLSEAKPDRNINGHYMTQDGFLQFGNCKPPCSEVDFPPVPLKVEQPGDSRKAHSWSSSDSDKPSKNGDVKLFGKILSNPSKSSSSIHENEEGAHNHQLSNKASNLNFTGYHSADGNSPLMKFDCGSYLGLENVPRRSYGGFWEGNKLLAGYSTFPDSAILLARYPAAFSNFPTSSSQMEQQPLQAVVKTSDGSINGVSIFPGMEISGSNGVVDYPVFSRGRDGGAKVQPFTVDVKQQRQDMFDIPRRNGLDAITSLQQQGRGIVGMNVMGRGGILVGGACTGVSDPVAAIRMHYAKTEQYGGQAGSIVGEEESWRGGKGDIGSQRHDRQKRKV</sequence>
<evidence type="ECO:0000313" key="4">
    <source>
        <dbReference type="Proteomes" id="UP000315295"/>
    </source>
</evidence>
<feature type="compositionally biased region" description="Basic and acidic residues" evidence="1">
    <location>
        <begin position="1430"/>
        <end position="1439"/>
    </location>
</feature>
<feature type="region of interest" description="Disordered" evidence="1">
    <location>
        <begin position="1"/>
        <end position="272"/>
    </location>
</feature>
<dbReference type="InterPro" id="IPR017884">
    <property type="entry name" value="SANT_dom"/>
</dbReference>
<feature type="compositionally biased region" description="Basic and acidic residues" evidence="1">
    <location>
        <begin position="30"/>
        <end position="43"/>
    </location>
</feature>
<feature type="compositionally biased region" description="Polar residues" evidence="1">
    <location>
        <begin position="147"/>
        <end position="162"/>
    </location>
</feature>
<dbReference type="PROSITE" id="PS51293">
    <property type="entry name" value="SANT"/>
    <property type="match status" value="2"/>
</dbReference>
<dbReference type="Gene3D" id="1.10.10.60">
    <property type="entry name" value="Homeodomain-like"/>
    <property type="match status" value="1"/>
</dbReference>
<name>A0A540KT92_MALBA</name>
<feature type="domain" description="SANT" evidence="2">
    <location>
        <begin position="788"/>
        <end position="839"/>
    </location>
</feature>
<feature type="compositionally biased region" description="Basic and acidic residues" evidence="1">
    <location>
        <begin position="1316"/>
        <end position="1334"/>
    </location>
</feature>
<feature type="region of interest" description="Disordered" evidence="1">
    <location>
        <begin position="1305"/>
        <end position="1335"/>
    </location>
</feature>
<dbReference type="Gene3D" id="1.20.58.1880">
    <property type="match status" value="1"/>
</dbReference>
<dbReference type="PANTHER" id="PTHR47340:SF1">
    <property type="entry name" value="DUPLICATED HOMEODOMAIN-LIKE SUPERFAMILY PROTEIN"/>
    <property type="match status" value="1"/>
</dbReference>
<feature type="region of interest" description="Disordered" evidence="1">
    <location>
        <begin position="447"/>
        <end position="474"/>
    </location>
</feature>